<feature type="transmembrane region" description="Helical" evidence="9">
    <location>
        <begin position="216"/>
        <end position="233"/>
    </location>
</feature>
<dbReference type="PANTHER" id="PTHR11893:SF36">
    <property type="entry name" value="INNEXIN-5"/>
    <property type="match status" value="1"/>
</dbReference>
<evidence type="ECO:0000256" key="3">
    <source>
        <dbReference type="ARBA" id="ARBA00022475"/>
    </source>
</evidence>
<dbReference type="GO" id="GO:0005243">
    <property type="term" value="F:gap junction channel activity"/>
    <property type="evidence" value="ECO:0007669"/>
    <property type="project" value="TreeGrafter"/>
</dbReference>
<dbReference type="OrthoDB" id="6232833at2759"/>
<evidence type="ECO:0000256" key="4">
    <source>
        <dbReference type="ARBA" id="ARBA00022692"/>
    </source>
</evidence>
<comment type="similarity">
    <text evidence="9">Belongs to the pannexin family.</text>
</comment>
<keyword evidence="3" id="KW-1003">Cell membrane</keyword>
<dbReference type="PANTHER" id="PTHR11893">
    <property type="entry name" value="INNEXIN"/>
    <property type="match status" value="1"/>
</dbReference>
<evidence type="ECO:0000256" key="1">
    <source>
        <dbReference type="ARBA" id="ARBA00004651"/>
    </source>
</evidence>
<dbReference type="Pfam" id="PF00876">
    <property type="entry name" value="Innexin"/>
    <property type="match status" value="3"/>
</dbReference>
<reference evidence="10 11" key="1">
    <citation type="submission" date="2013-11" db="EMBL/GenBank/DDBJ databases">
        <title>Opisthorchis viverrini - life in the bile duct.</title>
        <authorList>
            <person name="Young N.D."/>
            <person name="Nagarajan N."/>
            <person name="Lin S.J."/>
            <person name="Korhonen P.K."/>
            <person name="Jex A.R."/>
            <person name="Hall R.S."/>
            <person name="Safavi-Hemami H."/>
            <person name="Kaewkong W."/>
            <person name="Bertrand D."/>
            <person name="Gao S."/>
            <person name="Seet Q."/>
            <person name="Wongkham S."/>
            <person name="Teh B.T."/>
            <person name="Wongkham C."/>
            <person name="Intapan P.M."/>
            <person name="Maleewong W."/>
            <person name="Yang X."/>
            <person name="Hu M."/>
            <person name="Wang Z."/>
            <person name="Hofmann A."/>
            <person name="Sternberg P.W."/>
            <person name="Tan P."/>
            <person name="Wang J."/>
            <person name="Gasser R.B."/>
        </authorList>
    </citation>
    <scope>NUCLEOTIDE SEQUENCE [LARGE SCALE GENOMIC DNA]</scope>
</reference>
<evidence type="ECO:0000256" key="6">
    <source>
        <dbReference type="ARBA" id="ARBA00023065"/>
    </source>
</evidence>
<dbReference type="PRINTS" id="PR01262">
    <property type="entry name" value="INNEXIN"/>
</dbReference>
<dbReference type="GO" id="GO:0005921">
    <property type="term" value="C:gap junction"/>
    <property type="evidence" value="ECO:0007669"/>
    <property type="project" value="UniProtKB-UniRule"/>
</dbReference>
<dbReference type="STRING" id="6198.A0A074Z5D4"/>
<dbReference type="GO" id="GO:0005886">
    <property type="term" value="C:plasma membrane"/>
    <property type="evidence" value="ECO:0007669"/>
    <property type="project" value="UniProtKB-SubCell"/>
</dbReference>
<sequence>MVFAEFRNLFDKIIVPDKVGVEDVVDRLTLFTAVLFALASLLVCMKQYIMSALNCYIPVGPSGELFRDFVNSYCWVHGTIPLKPHEPFPKSEEMWDEYDRIRRISSTIVTMLATDFMDLISTVTLSDRFRLEDFADRLHLVTVVLFSLAASIIGLKQYVFNPLSCYIAIGPSGDEFADYVHSYCWVHGTIPLKAGEPIPDTPGEWEQYDRLRRVTYYQWVPFVLGLQCILFYIPHLAWQALCSNQAGGDVFQLVKVAADAATSERSAREKQVKRVAEFLTDMIISPRVCRQHYGRRSTNRRIYQNCDICSTPRRLGTCLIILYMIFKVITLINAILQLYLIQRFLGFYSEGSTGSRSMNLAKVGDSDRAVTVSDSNEDWSGLGFGLTVANHLRTGRDWPETTLFPRVAYCRVRGIRLVGVENAYTAQCALPVNMLNEKIYIFFWFWLVVLISASVTSLVLWLIRVVFTPRRKHFIKRFLRIKIAMVRNKPRTVSRADIDEFVDDYLRRDGVFLIRMLALNAGEVITAEIVTELYNDYLEQHSQASSFGTNDRAPIATKELV</sequence>
<protein>
    <recommendedName>
        <fullName evidence="9">Innexin</fullName>
    </recommendedName>
</protein>
<evidence type="ECO:0000256" key="5">
    <source>
        <dbReference type="ARBA" id="ARBA00022989"/>
    </source>
</evidence>
<dbReference type="GeneID" id="20329055"/>
<dbReference type="PROSITE" id="PS51013">
    <property type="entry name" value="PANNEXIN"/>
    <property type="match status" value="1"/>
</dbReference>
<organism evidence="10 11">
    <name type="scientific">Opisthorchis viverrini</name>
    <name type="common">Southeast Asian liver fluke</name>
    <dbReference type="NCBI Taxonomy" id="6198"/>
    <lineage>
        <taxon>Eukaryota</taxon>
        <taxon>Metazoa</taxon>
        <taxon>Spiralia</taxon>
        <taxon>Lophotrochozoa</taxon>
        <taxon>Platyhelminthes</taxon>
        <taxon>Trematoda</taxon>
        <taxon>Digenea</taxon>
        <taxon>Opisthorchiida</taxon>
        <taxon>Opisthorchiata</taxon>
        <taxon>Opisthorchiidae</taxon>
        <taxon>Opisthorchis</taxon>
    </lineage>
</organism>
<keyword evidence="11" id="KW-1185">Reference proteome</keyword>
<keyword evidence="7 9" id="KW-0472">Membrane</keyword>
<feature type="transmembrane region" description="Helical" evidence="9">
    <location>
        <begin position="138"/>
        <end position="155"/>
    </location>
</feature>
<dbReference type="CTD" id="20329055"/>
<dbReference type="AlphaFoldDB" id="A0A074Z5D4"/>
<feature type="transmembrane region" description="Helical" evidence="9">
    <location>
        <begin position="28"/>
        <end position="45"/>
    </location>
</feature>
<dbReference type="GO" id="GO:0034220">
    <property type="term" value="P:monoatomic ion transmembrane transport"/>
    <property type="evidence" value="ECO:0007669"/>
    <property type="project" value="UniProtKB-KW"/>
</dbReference>
<evidence type="ECO:0000256" key="2">
    <source>
        <dbReference type="ARBA" id="ARBA00022448"/>
    </source>
</evidence>
<dbReference type="InterPro" id="IPR000990">
    <property type="entry name" value="Innexin"/>
</dbReference>
<gene>
    <name evidence="9" type="primary">inx</name>
    <name evidence="10" type="ORF">T265_14889</name>
</gene>
<name>A0A074Z5D4_OPIVI</name>
<dbReference type="Proteomes" id="UP000054324">
    <property type="component" value="Unassembled WGS sequence"/>
</dbReference>
<evidence type="ECO:0000256" key="8">
    <source>
        <dbReference type="ARBA" id="ARBA00023303"/>
    </source>
</evidence>
<evidence type="ECO:0000313" key="10">
    <source>
        <dbReference type="EMBL" id="KER22288.1"/>
    </source>
</evidence>
<comment type="caution">
    <text evidence="9">Lacks conserved residue(s) required for the propagation of feature annotation.</text>
</comment>
<feature type="transmembrane region" description="Helical" evidence="9">
    <location>
        <begin position="320"/>
        <end position="341"/>
    </location>
</feature>
<comment type="function">
    <text evidence="9">Structural component of the gap junctions.</text>
</comment>
<comment type="subcellular location">
    <subcellularLocation>
        <location evidence="1 9">Cell membrane</location>
        <topology evidence="1 9">Multi-pass membrane protein</topology>
    </subcellularLocation>
</comment>
<dbReference type="EMBL" id="KL596907">
    <property type="protein sequence ID" value="KER22288.1"/>
    <property type="molecule type" value="Genomic_DNA"/>
</dbReference>
<dbReference type="KEGG" id="ovi:T265_14889"/>
<evidence type="ECO:0000256" key="7">
    <source>
        <dbReference type="ARBA" id="ARBA00023136"/>
    </source>
</evidence>
<keyword evidence="8 9" id="KW-0407">Ion channel</keyword>
<proteinExistence type="inferred from homology"/>
<keyword evidence="2 9" id="KW-0813">Transport</keyword>
<accession>A0A074Z5D4</accession>
<keyword evidence="6 9" id="KW-0406">Ion transport</keyword>
<dbReference type="RefSeq" id="XP_009173966.1">
    <property type="nucleotide sequence ID" value="XM_009175702.1"/>
</dbReference>
<evidence type="ECO:0000313" key="11">
    <source>
        <dbReference type="Proteomes" id="UP000054324"/>
    </source>
</evidence>
<keyword evidence="4 9" id="KW-0812">Transmembrane</keyword>
<feature type="transmembrane region" description="Helical" evidence="9">
    <location>
        <begin position="439"/>
        <end position="467"/>
    </location>
</feature>
<keyword evidence="5 9" id="KW-1133">Transmembrane helix</keyword>
<evidence type="ECO:0000256" key="9">
    <source>
        <dbReference type="RuleBase" id="RU010713"/>
    </source>
</evidence>